<evidence type="ECO:0000313" key="2">
    <source>
        <dbReference type="Proteomes" id="UP000027265"/>
    </source>
</evidence>
<sequence>MSVREVHRATTSPTAWAPATALPSFPVSGFDVTGAQQPFAFGNPITATQRHRVSQSMPATPTADTFDGFSIIPLGPKSIKSNTFSVVGANPCHLEEGVSPLCASFSITSLIGRSMLDLNTESSTSLASPTWFNEADWYGGIGNGSDLYLEEGGLKVDEGLKGAFGFCD</sequence>
<evidence type="ECO:0000313" key="1">
    <source>
        <dbReference type="EMBL" id="KDQ62158.1"/>
    </source>
</evidence>
<name>A0A067Q527_9AGAM</name>
<dbReference type="AlphaFoldDB" id="A0A067Q527"/>
<keyword evidence="2" id="KW-1185">Reference proteome</keyword>
<organism evidence="1 2">
    <name type="scientific">Jaapia argillacea MUCL 33604</name>
    <dbReference type="NCBI Taxonomy" id="933084"/>
    <lineage>
        <taxon>Eukaryota</taxon>
        <taxon>Fungi</taxon>
        <taxon>Dikarya</taxon>
        <taxon>Basidiomycota</taxon>
        <taxon>Agaricomycotina</taxon>
        <taxon>Agaricomycetes</taxon>
        <taxon>Agaricomycetidae</taxon>
        <taxon>Jaapiales</taxon>
        <taxon>Jaapiaceae</taxon>
        <taxon>Jaapia</taxon>
    </lineage>
</organism>
<reference evidence="2" key="1">
    <citation type="journal article" date="2014" name="Proc. Natl. Acad. Sci. U.S.A.">
        <title>Extensive sampling of basidiomycete genomes demonstrates inadequacy of the white-rot/brown-rot paradigm for wood decay fungi.</title>
        <authorList>
            <person name="Riley R."/>
            <person name="Salamov A.A."/>
            <person name="Brown D.W."/>
            <person name="Nagy L.G."/>
            <person name="Floudas D."/>
            <person name="Held B.W."/>
            <person name="Levasseur A."/>
            <person name="Lombard V."/>
            <person name="Morin E."/>
            <person name="Otillar R."/>
            <person name="Lindquist E.A."/>
            <person name="Sun H."/>
            <person name="LaButti K.M."/>
            <person name="Schmutz J."/>
            <person name="Jabbour D."/>
            <person name="Luo H."/>
            <person name="Baker S.E."/>
            <person name="Pisabarro A.G."/>
            <person name="Walton J.D."/>
            <person name="Blanchette R.A."/>
            <person name="Henrissat B."/>
            <person name="Martin F."/>
            <person name="Cullen D."/>
            <person name="Hibbett D.S."/>
            <person name="Grigoriev I.V."/>
        </authorList>
    </citation>
    <scope>NUCLEOTIDE SEQUENCE [LARGE SCALE GENOMIC DNA]</scope>
    <source>
        <strain evidence="2">MUCL 33604</strain>
    </source>
</reference>
<accession>A0A067Q527</accession>
<proteinExistence type="predicted"/>
<dbReference type="InParanoid" id="A0A067Q527"/>
<gene>
    <name evidence="1" type="ORF">JAAARDRAFT_30061</name>
</gene>
<dbReference type="Proteomes" id="UP000027265">
    <property type="component" value="Unassembled WGS sequence"/>
</dbReference>
<protein>
    <submittedName>
        <fullName evidence="1">Uncharacterized protein</fullName>
    </submittedName>
</protein>
<dbReference type="HOGENOM" id="CLU_1586723_0_0_1"/>
<dbReference type="EMBL" id="KL197711">
    <property type="protein sequence ID" value="KDQ62158.1"/>
    <property type="molecule type" value="Genomic_DNA"/>
</dbReference>